<dbReference type="InterPro" id="IPR051022">
    <property type="entry name" value="Notch_Cell-Fate_Det"/>
</dbReference>
<feature type="domain" description="EGF-like" evidence="9">
    <location>
        <begin position="1127"/>
        <end position="1165"/>
    </location>
</feature>
<dbReference type="Gene3D" id="3.40.1620.60">
    <property type="match status" value="1"/>
</dbReference>
<feature type="disulfide bond" evidence="5">
    <location>
        <begin position="1561"/>
        <end position="1570"/>
    </location>
</feature>
<feature type="binding site" evidence="6">
    <location>
        <position position="491"/>
    </location>
    <ligand>
        <name>Zn(2+)</name>
        <dbReference type="ChEBI" id="CHEBI:29105"/>
        <note>catalytic</note>
    </ligand>
</feature>
<evidence type="ECO:0000313" key="13">
    <source>
        <dbReference type="Proteomes" id="UP000549394"/>
    </source>
</evidence>
<evidence type="ECO:0000256" key="2">
    <source>
        <dbReference type="ARBA" id="ARBA00022729"/>
    </source>
</evidence>
<dbReference type="InterPro" id="IPR000152">
    <property type="entry name" value="EGF-type_Asp/Asn_hydroxyl_site"/>
</dbReference>
<evidence type="ECO:0000256" key="6">
    <source>
        <dbReference type="PROSITE-ProRule" id="PRU00276"/>
    </source>
</evidence>
<feature type="disulfide bond" evidence="7">
    <location>
        <begin position="853"/>
        <end position="887"/>
    </location>
</feature>
<keyword evidence="3" id="KW-0677">Repeat</keyword>
<feature type="compositionally biased region" description="Low complexity" evidence="8">
    <location>
        <begin position="750"/>
        <end position="792"/>
    </location>
</feature>
<dbReference type="SUPFAM" id="SSF57196">
    <property type="entry name" value="EGF/Laminin"/>
    <property type="match status" value="12"/>
</dbReference>
<feature type="disulfide bond" evidence="5">
    <location>
        <begin position="1412"/>
        <end position="1421"/>
    </location>
</feature>
<feature type="disulfide bond" evidence="5">
    <location>
        <begin position="1136"/>
        <end position="1153"/>
    </location>
</feature>
<dbReference type="Pfam" id="PF00008">
    <property type="entry name" value="EGF"/>
    <property type="match status" value="6"/>
</dbReference>
<keyword evidence="1 5" id="KW-0245">EGF-like domain</keyword>
<feature type="disulfide bond" evidence="5">
    <location>
        <begin position="1073"/>
        <end position="1082"/>
    </location>
</feature>
<feature type="domain" description="EGF-like" evidence="9">
    <location>
        <begin position="1047"/>
        <end position="1083"/>
    </location>
</feature>
<dbReference type="InterPro" id="IPR000742">
    <property type="entry name" value="EGF"/>
</dbReference>
<dbReference type="InterPro" id="IPR001881">
    <property type="entry name" value="EGF-like_Ca-bd_dom"/>
</dbReference>
<dbReference type="Gene3D" id="3.40.390.10">
    <property type="entry name" value="Collagenase (Catalytic Domain)"/>
    <property type="match status" value="1"/>
</dbReference>
<keyword evidence="13" id="KW-1185">Reference proteome</keyword>
<evidence type="ECO:0000256" key="8">
    <source>
        <dbReference type="SAM" id="MobiDB-lite"/>
    </source>
</evidence>
<feature type="binding site" evidence="6">
    <location>
        <position position="501"/>
    </location>
    <ligand>
        <name>Zn(2+)</name>
        <dbReference type="ChEBI" id="CHEBI:29105"/>
        <note>catalytic</note>
    </ligand>
</feature>
<evidence type="ECO:0000259" key="11">
    <source>
        <dbReference type="PROSITE" id="PS51670"/>
    </source>
</evidence>
<feature type="disulfide bond" evidence="5">
    <location>
        <begin position="1487"/>
        <end position="1496"/>
    </location>
</feature>
<feature type="domain" description="ShKT" evidence="11">
    <location>
        <begin position="853"/>
        <end position="887"/>
    </location>
</feature>
<dbReference type="EMBL" id="CAJFCJ010000001">
    <property type="protein sequence ID" value="CAD5110730.1"/>
    <property type="molecule type" value="Genomic_DNA"/>
</dbReference>
<feature type="disulfide bond" evidence="7">
    <location>
        <begin position="899"/>
        <end position="933"/>
    </location>
</feature>
<keyword evidence="6" id="KW-0862">Zinc</keyword>
<dbReference type="GO" id="GO:0005886">
    <property type="term" value="C:plasma membrane"/>
    <property type="evidence" value="ECO:0007669"/>
    <property type="project" value="TreeGrafter"/>
</dbReference>
<dbReference type="PROSITE" id="PS50215">
    <property type="entry name" value="ADAM_MEPRO"/>
    <property type="match status" value="1"/>
</dbReference>
<evidence type="ECO:0000256" key="7">
    <source>
        <dbReference type="PROSITE-ProRule" id="PRU01005"/>
    </source>
</evidence>
<feature type="compositionally biased region" description="Low complexity" evidence="8">
    <location>
        <begin position="807"/>
        <end position="821"/>
    </location>
</feature>
<dbReference type="GO" id="GO:0004222">
    <property type="term" value="F:metalloendopeptidase activity"/>
    <property type="evidence" value="ECO:0007669"/>
    <property type="project" value="InterPro"/>
</dbReference>
<dbReference type="InterPro" id="IPR001590">
    <property type="entry name" value="Peptidase_M12B"/>
</dbReference>
<comment type="caution">
    <text evidence="12">The sequence shown here is derived from an EMBL/GenBank/DDBJ whole genome shotgun (WGS) entry which is preliminary data.</text>
</comment>
<feature type="disulfide bond" evidence="5">
    <location>
        <begin position="1450"/>
        <end position="1459"/>
    </location>
</feature>
<gene>
    <name evidence="12" type="ORF">DGYR_LOCUS94</name>
</gene>
<feature type="domain" description="Peptidase M12B" evidence="10">
    <location>
        <begin position="317"/>
        <end position="548"/>
    </location>
</feature>
<feature type="domain" description="EGF-like" evidence="9">
    <location>
        <begin position="1423"/>
        <end position="1460"/>
    </location>
</feature>
<protein>
    <submittedName>
        <fullName evidence="12">DgyrCDS100</fullName>
    </submittedName>
</protein>
<dbReference type="GO" id="GO:0007157">
    <property type="term" value="P:heterophilic cell-cell adhesion via plasma membrane cell adhesion molecules"/>
    <property type="evidence" value="ECO:0007669"/>
    <property type="project" value="TreeGrafter"/>
</dbReference>
<dbReference type="PROSITE" id="PS00022">
    <property type="entry name" value="EGF_1"/>
    <property type="match status" value="13"/>
</dbReference>
<dbReference type="Pfam" id="PF13688">
    <property type="entry name" value="Reprolysin_5"/>
    <property type="match status" value="1"/>
</dbReference>
<feature type="disulfide bond" evidence="5">
    <location>
        <begin position="1034"/>
        <end position="1043"/>
    </location>
</feature>
<evidence type="ECO:0000256" key="4">
    <source>
        <dbReference type="ARBA" id="ARBA00023157"/>
    </source>
</evidence>
<proteinExistence type="predicted"/>
<dbReference type="PANTHER" id="PTHR24049">
    <property type="entry name" value="CRUMBS FAMILY MEMBER"/>
    <property type="match status" value="1"/>
</dbReference>
<dbReference type="Gene3D" id="2.10.25.10">
    <property type="entry name" value="Laminin"/>
    <property type="match status" value="13"/>
</dbReference>
<dbReference type="GO" id="GO:0006508">
    <property type="term" value="P:proteolysis"/>
    <property type="evidence" value="ECO:0007669"/>
    <property type="project" value="InterPro"/>
</dbReference>
<dbReference type="PROSITE" id="PS50026">
    <property type="entry name" value="EGF_3"/>
    <property type="match status" value="13"/>
</dbReference>
<keyword evidence="4 5" id="KW-1015">Disulfide bond</keyword>
<dbReference type="SMART" id="SM00179">
    <property type="entry name" value="EGF_CA"/>
    <property type="match status" value="9"/>
</dbReference>
<reference evidence="12 13" key="1">
    <citation type="submission" date="2020-08" db="EMBL/GenBank/DDBJ databases">
        <authorList>
            <person name="Hejnol A."/>
        </authorList>
    </citation>
    <scope>NUCLEOTIDE SEQUENCE [LARGE SCALE GENOMIC DNA]</scope>
</reference>
<evidence type="ECO:0000259" key="10">
    <source>
        <dbReference type="PROSITE" id="PS50215"/>
    </source>
</evidence>
<feature type="disulfide bond" evidence="5">
    <location>
        <begin position="1522"/>
        <end position="1531"/>
    </location>
</feature>
<dbReference type="GO" id="GO:0032991">
    <property type="term" value="C:protein-containing complex"/>
    <property type="evidence" value="ECO:0007669"/>
    <property type="project" value="TreeGrafter"/>
</dbReference>
<feature type="domain" description="EGF-like" evidence="9">
    <location>
        <begin position="1206"/>
        <end position="1243"/>
    </location>
</feature>
<dbReference type="Pfam" id="PF14956">
    <property type="entry name" value="DUF4505"/>
    <property type="match status" value="1"/>
</dbReference>
<feature type="domain" description="EGF-like" evidence="9">
    <location>
        <begin position="1534"/>
        <end position="1571"/>
    </location>
</feature>
<feature type="domain" description="EGF-like" evidence="9">
    <location>
        <begin position="936"/>
        <end position="972"/>
    </location>
</feature>
<dbReference type="CDD" id="cd00054">
    <property type="entry name" value="EGF_CA"/>
    <property type="match status" value="6"/>
</dbReference>
<feature type="domain" description="ShKT" evidence="11">
    <location>
        <begin position="1348"/>
        <end position="1384"/>
    </location>
</feature>
<evidence type="ECO:0000259" key="9">
    <source>
        <dbReference type="PROSITE" id="PS50026"/>
    </source>
</evidence>
<dbReference type="PROSITE" id="PS51670">
    <property type="entry name" value="SHKT"/>
    <property type="match status" value="3"/>
</dbReference>
<feature type="disulfide bond" evidence="5">
    <location>
        <begin position="999"/>
        <end position="1008"/>
    </location>
</feature>
<feature type="domain" description="EGF-like" evidence="9">
    <location>
        <begin position="1010"/>
        <end position="1044"/>
    </location>
</feature>
<dbReference type="SMART" id="SM00254">
    <property type="entry name" value="ShKT"/>
    <property type="match status" value="3"/>
</dbReference>
<dbReference type="OrthoDB" id="10260024at2759"/>
<dbReference type="SMART" id="SM00181">
    <property type="entry name" value="EGF"/>
    <property type="match status" value="13"/>
</dbReference>
<dbReference type="GO" id="GO:0005509">
    <property type="term" value="F:calcium ion binding"/>
    <property type="evidence" value="ECO:0007669"/>
    <property type="project" value="InterPro"/>
</dbReference>
<dbReference type="PROSITE" id="PS01186">
    <property type="entry name" value="EGF_2"/>
    <property type="match status" value="9"/>
</dbReference>
<dbReference type="SUPFAM" id="SSF55486">
    <property type="entry name" value="Metalloproteases ('zincins'), catalytic domain"/>
    <property type="match status" value="1"/>
</dbReference>
<name>A0A7I8V3U0_9ANNE</name>
<feature type="region of interest" description="Disordered" evidence="8">
    <location>
        <begin position="746"/>
        <end position="821"/>
    </location>
</feature>
<evidence type="ECO:0000256" key="1">
    <source>
        <dbReference type="ARBA" id="ARBA00022536"/>
    </source>
</evidence>
<feature type="disulfide bond" evidence="5">
    <location>
        <begin position="1233"/>
        <end position="1242"/>
    </location>
</feature>
<evidence type="ECO:0000256" key="3">
    <source>
        <dbReference type="ARBA" id="ARBA00022737"/>
    </source>
</evidence>
<evidence type="ECO:0000256" key="5">
    <source>
        <dbReference type="PROSITE-ProRule" id="PRU00076"/>
    </source>
</evidence>
<dbReference type="PROSITE" id="PS00010">
    <property type="entry name" value="ASX_HYDROXYL"/>
    <property type="match status" value="1"/>
</dbReference>
<sequence length="1630" mass="180176">MKNFTSCFKDAKFLKFFFERLKPNDTGRFEQEFPFISPCGRERNYIRCDDCPIVFTHVIKGENSDLLSYGSTLHDSLSINFEPEKVCMLPSTGRIYHPAPKNGGGVGLLRSALAIEWRDYKEFVIPEEVVKGEQLDVDIPMRGIRNTLHLTKSKNIHANPVVTFLDDYKLKIPQNKDIFFYRDVSTSSSISMKLKKYGSLTAREFKGSFVYKNERYNMRPIQPSDTPPQNLTSLLERLNSGKIVRRRRRKRSAILAVMHVISKPIHLPRTPGSSVPNPFIPDSVSTSDLTGHIIGEYSFSYRSKSSGTEKPATYPDYNIELMLLLDHTVWDAAVQFADRDEQRAVANLKYDYAHIVNTVDTVYNSISPNNDSFAISVWLAEIRIARRLTDLRDTVYSDDSFIKFDFIDRKTQVNAQKVLRGLQYYRRDNGLTHAYPDHLQFITRYDLVGAKDGTFKPSLIGIAINRGVCTSFLSNSAVEELGVYTWFVSAHEMGHSLGAFHDGLDNSCSSNDKYLMTPLVGERLEVSQLANAFSLSSCSKEEIHRLATGTTDGYPRTCLYNRPCQHGQEIPDINGKPPLGIKYDLNLQCRITVDVDSRFCESGQGDKNICHVLRCYKDNLKSCVPYSPGAFPGTTCGLNHWCSGGKCVERTVSTPKPKDCVRVEVPTNLPDGCEDDPTFKKSVEIEKGHILGPFELPFKTEESTTQSETTTVSPSLSPFSTTVDVTTAKKTTSKVGTTTKIETTTKETESTTIESTTKEITSTDQKSTTAQTSSITTTETKIASTMTFPSTTESKRTTEKTTQNEITKTTQGQSTATTKKSTTTKLDLTSKKEMTTLIMTTQGATKLTDNPNCKDNRNDCIYYARGGYCQLRPNVMKLECPKTCNLCDSTPRTTPSTTCVDFREDCRYFENRGYCQTHVDIMATTCPSTCNLCDTGPDACRNDPCKNGGDCIRSGDGFSCVCKQGYKGYLCEEVDVCHINPCLNGGTCEQIGNIFNCICLPSFTGINCLTNICLDTCVNGQCTEVSEGTYDCECLSGYTGPTCSEKVQDSCNPNPCKIGAKCLNKGEDFECVCPHGYTGKICNETVDPCLLFEGCKNSGVCKKIDDQTVTCICPAGYTGPYCELGNGTGVCSPNPCANNGDCQFDSVSKSYKCTCKSGFEGEKCENRNLCFYFNPCKNDALCLPVTQSSIRCVCQAGYAGSICDLMLNPCSGTSCMNGGTCQALNGTSYSCQCPKGYTGSRCEVSPLTETATKSITQSITSPTTESNSTTQVVLNTKISTQDVTTRETTAQKVTTQEITTPEVTTDNKVQTKQEDTTFFELTTLKPTNNFDITSTPSITSPKTVISNCKDVRRDCDWFKGAGFCTPPNFREFMKRLCSKTCLLCEELNPCSINPCINDGQCQVDGSDFNCTCTENYYGDRCELIKACRTNPCLNGGYCGLDENNKVKCNCKKGYSGKNCENYACSSNPCHHSGSCSVDDNGNAICSCNSDYIGALCEIGPCPKCRNGGLCVVNEQKQASCSCRYPFTGKLCQLDLSACFNSPCGPNGICELIPEGSFRCSCKNFWTGPRCETRLDVVTSSCMDLYPEETCIFYRDTPGYHLCNFDDPRIKNRPDIIKTMKDNCAKTCDLC</sequence>
<feature type="domain" description="ShKT" evidence="11">
    <location>
        <begin position="899"/>
        <end position="933"/>
    </location>
</feature>
<feature type="domain" description="EGF-like" evidence="9">
    <location>
        <begin position="1498"/>
        <end position="1532"/>
    </location>
</feature>
<keyword evidence="2" id="KW-0732">Signal</keyword>
<dbReference type="Pfam" id="PF01549">
    <property type="entry name" value="ShK"/>
    <property type="match status" value="4"/>
</dbReference>
<dbReference type="Proteomes" id="UP000549394">
    <property type="component" value="Unassembled WGS sequence"/>
</dbReference>
<feature type="active site" evidence="6">
    <location>
        <position position="492"/>
    </location>
</feature>
<feature type="domain" description="EGF-like" evidence="9">
    <location>
        <begin position="1461"/>
        <end position="1497"/>
    </location>
</feature>
<accession>A0A7I8V3U0</accession>
<feature type="domain" description="EGF-like" evidence="9">
    <location>
        <begin position="1085"/>
        <end position="1123"/>
    </location>
</feature>
<comment type="caution">
    <text evidence="5">Lacks conserved residue(s) required for the propagation of feature annotation.</text>
</comment>
<dbReference type="InterPro" id="IPR024079">
    <property type="entry name" value="MetalloPept_cat_dom_sf"/>
</dbReference>
<feature type="disulfide bond" evidence="5">
    <location>
        <begin position="1155"/>
        <end position="1164"/>
    </location>
</feature>
<feature type="disulfide bond" evidence="5">
    <location>
        <begin position="962"/>
        <end position="971"/>
    </location>
</feature>
<feature type="disulfide bond" evidence="5">
    <location>
        <begin position="1194"/>
        <end position="1203"/>
    </location>
</feature>
<organism evidence="12 13">
    <name type="scientific">Dimorphilus gyrociliatus</name>
    <dbReference type="NCBI Taxonomy" id="2664684"/>
    <lineage>
        <taxon>Eukaryota</taxon>
        <taxon>Metazoa</taxon>
        <taxon>Spiralia</taxon>
        <taxon>Lophotrochozoa</taxon>
        <taxon>Annelida</taxon>
        <taxon>Polychaeta</taxon>
        <taxon>Polychaeta incertae sedis</taxon>
        <taxon>Dinophilidae</taxon>
        <taxon>Dimorphilus</taxon>
    </lineage>
</organism>
<feature type="domain" description="EGF-like" evidence="9">
    <location>
        <begin position="1386"/>
        <end position="1422"/>
    </location>
</feature>
<dbReference type="Gene3D" id="1.10.10.1940">
    <property type="match status" value="3"/>
</dbReference>
<dbReference type="PANTHER" id="PTHR24049:SF22">
    <property type="entry name" value="DROSOPHILA CRUMBS HOMOLOG"/>
    <property type="match status" value="1"/>
</dbReference>
<evidence type="ECO:0000313" key="12">
    <source>
        <dbReference type="EMBL" id="CAD5110730.1"/>
    </source>
</evidence>
<feature type="domain" description="EGF-like" evidence="9">
    <location>
        <begin position="1166"/>
        <end position="1204"/>
    </location>
</feature>
<dbReference type="InterPro" id="IPR003582">
    <property type="entry name" value="ShKT_dom"/>
</dbReference>
<dbReference type="InterPro" id="IPR028108">
    <property type="entry name" value="DUF4505"/>
</dbReference>
<feature type="binding site" evidence="6">
    <location>
        <position position="495"/>
    </location>
    <ligand>
        <name>Zn(2+)</name>
        <dbReference type="ChEBI" id="CHEBI:29105"/>
        <note>catalytic</note>
    </ligand>
</feature>
<feature type="disulfide bond" evidence="5">
    <location>
        <begin position="1113"/>
        <end position="1122"/>
    </location>
</feature>
<keyword evidence="6" id="KW-0479">Metal-binding</keyword>
<dbReference type="GO" id="GO:0045197">
    <property type="term" value="P:establishment or maintenance of epithelial cell apical/basal polarity"/>
    <property type="evidence" value="ECO:0007669"/>
    <property type="project" value="TreeGrafter"/>
</dbReference>
<feature type="domain" description="EGF-like" evidence="9">
    <location>
        <begin position="973"/>
        <end position="1009"/>
    </location>
</feature>